<reference evidence="2 3" key="1">
    <citation type="submission" date="2022-11" db="EMBL/GenBank/DDBJ databases">
        <title>Nonomuraea corallina sp. nov., a new species of the genus Nonomuraea isolated from sea side sediment in Thai sea.</title>
        <authorList>
            <person name="Ngamcharungchit C."/>
            <person name="Matsumoto A."/>
            <person name="Suriyachadkun C."/>
            <person name="Panbangred W."/>
            <person name="Inahashi Y."/>
            <person name="Intra B."/>
        </authorList>
    </citation>
    <scope>NUCLEOTIDE SEQUENCE [LARGE SCALE GENOMIC DNA]</scope>
    <source>
        <strain evidence="2 3">DSM 43553</strain>
    </source>
</reference>
<sequence>MIKKSGVAALAAMVLALSACGSGSESPPAQSDGPRVLKLWHYEAAESAMGKAWAEAIKKFEASHPNVKVEFEEKSFEQIQKTASMVLNSDEAPDLMEYNKGNATAGLLSKQGLLADLSAEVTGRGWDKLLPGGLQTTAKYDERGVMGAGKWYGIPNYGEFVMVYYNKDLFEKHKVEVPTTFEEFTAALDTFVKAGVTPIGTAGAEYPAQQIFYQLALSKADRAWVDAFQAYQGKVDFHGPQFTYGAQTFADWVGKGYLDKKSSGIKAEDMGVSFMKGEHPMMVSGSWWYGRFASEIKDFEWGHFLWPGATMAPGSSGNLWVVPEKSENKDLAYDFIDITMSKDVQNLLGNSGGVPVAADPAAITDAKSKELIESFNTLTARDGLAFYPDWPAPGYYDVMVAATQNLINGSKQPAAMLDELAQPYEDNLADLGN</sequence>
<proteinExistence type="predicted"/>
<keyword evidence="3" id="KW-1185">Reference proteome</keyword>
<feature type="chain" id="PRO_5045840194" evidence="1">
    <location>
        <begin position="20"/>
        <end position="433"/>
    </location>
</feature>
<name>A0ABT4T5M0_9ACTN</name>
<keyword evidence="1" id="KW-0732">Signal</keyword>
<comment type="caution">
    <text evidence="2">The sequence shown here is derived from an EMBL/GenBank/DDBJ whole genome shotgun (WGS) entry which is preliminary data.</text>
</comment>
<gene>
    <name evidence="2" type="ORF">OUY24_29590</name>
</gene>
<dbReference type="Pfam" id="PF01547">
    <property type="entry name" value="SBP_bac_1"/>
    <property type="match status" value="1"/>
</dbReference>
<evidence type="ECO:0000256" key="1">
    <source>
        <dbReference type="SAM" id="SignalP"/>
    </source>
</evidence>
<protein>
    <submittedName>
        <fullName evidence="2">Extracellular solute-binding protein</fullName>
    </submittedName>
</protein>
<dbReference type="PANTHER" id="PTHR43649:SF14">
    <property type="entry name" value="BLR3389 PROTEIN"/>
    <property type="match status" value="1"/>
</dbReference>
<evidence type="ECO:0000313" key="2">
    <source>
        <dbReference type="EMBL" id="MDA0644799.1"/>
    </source>
</evidence>
<feature type="signal peptide" evidence="1">
    <location>
        <begin position="1"/>
        <end position="19"/>
    </location>
</feature>
<dbReference type="PROSITE" id="PS51257">
    <property type="entry name" value="PROKAR_LIPOPROTEIN"/>
    <property type="match status" value="1"/>
</dbReference>
<accession>A0ABT4T5M0</accession>
<organism evidence="2 3">
    <name type="scientific">Nonomuraea ferruginea</name>
    <dbReference type="NCBI Taxonomy" id="46174"/>
    <lineage>
        <taxon>Bacteria</taxon>
        <taxon>Bacillati</taxon>
        <taxon>Actinomycetota</taxon>
        <taxon>Actinomycetes</taxon>
        <taxon>Streptosporangiales</taxon>
        <taxon>Streptosporangiaceae</taxon>
        <taxon>Nonomuraea</taxon>
    </lineage>
</organism>
<dbReference type="PANTHER" id="PTHR43649">
    <property type="entry name" value="ARABINOSE-BINDING PROTEIN-RELATED"/>
    <property type="match status" value="1"/>
</dbReference>
<evidence type="ECO:0000313" key="3">
    <source>
        <dbReference type="Proteomes" id="UP001212498"/>
    </source>
</evidence>
<dbReference type="InterPro" id="IPR050490">
    <property type="entry name" value="Bact_solute-bd_prot1"/>
</dbReference>
<dbReference type="InterPro" id="IPR006059">
    <property type="entry name" value="SBP"/>
</dbReference>
<dbReference type="Proteomes" id="UP001212498">
    <property type="component" value="Unassembled WGS sequence"/>
</dbReference>
<dbReference type="RefSeq" id="WP_219543654.1">
    <property type="nucleotide sequence ID" value="NZ_BAABFD010000009.1"/>
</dbReference>
<dbReference type="EMBL" id="JAPNUD010000110">
    <property type="protein sequence ID" value="MDA0644799.1"/>
    <property type="molecule type" value="Genomic_DNA"/>
</dbReference>